<reference evidence="1" key="2">
    <citation type="journal article" date="2014" name="ISME J.">
        <title>Microbial stratification in low pH oxic and suboxic macroscopic growths along an acid mine drainage.</title>
        <authorList>
            <person name="Mendez-Garcia C."/>
            <person name="Mesa V."/>
            <person name="Sprenger R.R."/>
            <person name="Richter M."/>
            <person name="Diez M.S."/>
            <person name="Solano J."/>
            <person name="Bargiela R."/>
            <person name="Golyshina O.V."/>
            <person name="Manteca A."/>
            <person name="Ramos J.L."/>
            <person name="Gallego J.R."/>
            <person name="Llorente I."/>
            <person name="Martins Dos Santos V.A."/>
            <person name="Jensen O.N."/>
            <person name="Pelaez A.I."/>
            <person name="Sanchez J."/>
            <person name="Ferrer M."/>
        </authorList>
    </citation>
    <scope>NUCLEOTIDE SEQUENCE</scope>
</reference>
<accession>T1AVB8</accession>
<sequence length="33" mass="3632">MPTTLIFFPVDNGDMTLIKFGDADATTLLIDMN</sequence>
<comment type="caution">
    <text evidence="1">The sequence shown here is derived from an EMBL/GenBank/DDBJ whole genome shotgun (WGS) entry which is preliminary data.</text>
</comment>
<evidence type="ECO:0000313" key="1">
    <source>
        <dbReference type="EMBL" id="EQD64571.1"/>
    </source>
</evidence>
<proteinExistence type="predicted"/>
<organism evidence="1">
    <name type="scientific">mine drainage metagenome</name>
    <dbReference type="NCBI Taxonomy" id="410659"/>
    <lineage>
        <taxon>unclassified sequences</taxon>
        <taxon>metagenomes</taxon>
        <taxon>ecological metagenomes</taxon>
    </lineage>
</organism>
<feature type="non-terminal residue" evidence="1">
    <location>
        <position position="33"/>
    </location>
</feature>
<protein>
    <submittedName>
        <fullName evidence="1">Uncharacterized protein</fullName>
    </submittedName>
</protein>
<reference evidence="1" key="1">
    <citation type="submission" date="2013-08" db="EMBL/GenBank/DDBJ databases">
        <authorList>
            <person name="Mendez C."/>
            <person name="Richter M."/>
            <person name="Ferrer M."/>
            <person name="Sanchez J."/>
        </authorList>
    </citation>
    <scope>NUCLEOTIDE SEQUENCE</scope>
</reference>
<name>T1AVB8_9ZZZZ</name>
<dbReference type="EMBL" id="AUZX01006260">
    <property type="protein sequence ID" value="EQD64571.1"/>
    <property type="molecule type" value="Genomic_DNA"/>
</dbReference>
<dbReference type="AlphaFoldDB" id="T1AVB8"/>
<gene>
    <name evidence="1" type="ORF">B1A_08793</name>
</gene>